<dbReference type="AlphaFoldDB" id="A0A0N5BXE7"/>
<organism evidence="3 4">
    <name type="scientific">Strongyloides papillosus</name>
    <name type="common">Intestinal threadworm</name>
    <dbReference type="NCBI Taxonomy" id="174720"/>
    <lineage>
        <taxon>Eukaryota</taxon>
        <taxon>Metazoa</taxon>
        <taxon>Ecdysozoa</taxon>
        <taxon>Nematoda</taxon>
        <taxon>Chromadorea</taxon>
        <taxon>Rhabditida</taxon>
        <taxon>Tylenchina</taxon>
        <taxon>Panagrolaimomorpha</taxon>
        <taxon>Strongyloidoidea</taxon>
        <taxon>Strongyloididae</taxon>
        <taxon>Strongyloides</taxon>
    </lineage>
</organism>
<name>A0A0N5BXE7_STREA</name>
<keyword evidence="3" id="KW-1185">Reference proteome</keyword>
<protein>
    <submittedName>
        <fullName evidence="4">ShKT domain-containing protein</fullName>
    </submittedName>
</protein>
<feature type="domain" description="ShKT" evidence="2">
    <location>
        <begin position="1"/>
        <end position="12"/>
    </location>
</feature>
<evidence type="ECO:0000313" key="3">
    <source>
        <dbReference type="Proteomes" id="UP000046392"/>
    </source>
</evidence>
<dbReference type="Gene3D" id="1.10.10.1870">
    <property type="entry name" value="ShTK domain-like"/>
    <property type="match status" value="1"/>
</dbReference>
<dbReference type="InterPro" id="IPR003582">
    <property type="entry name" value="ShKT_dom"/>
</dbReference>
<dbReference type="PROSITE" id="PS51670">
    <property type="entry name" value="SHKT"/>
    <property type="match status" value="1"/>
</dbReference>
<dbReference type="InterPro" id="IPR007026">
    <property type="entry name" value="CC_domain"/>
</dbReference>
<accession>A0A0N5BXE7</accession>
<evidence type="ECO:0000313" key="4">
    <source>
        <dbReference type="WBParaSite" id="SPAL_0001047800.1"/>
    </source>
</evidence>
<sequence>MMTNCPQTCGACIYVRNNINPSPNPTPIVNPLTVTTNVNEQPIGPCLNGMCPSGSVCIQGNCYTLKVQSSTPPGSLVSGTTNAICVDMVYACPRFVNSCGNRGTTTTVIKFCPMTCGVCAFDGK</sequence>
<evidence type="ECO:0000256" key="1">
    <source>
        <dbReference type="PROSITE-ProRule" id="PRU01005"/>
    </source>
</evidence>
<dbReference type="Pfam" id="PF04942">
    <property type="entry name" value="CC"/>
    <property type="match status" value="1"/>
</dbReference>
<dbReference type="Proteomes" id="UP000046392">
    <property type="component" value="Unplaced"/>
</dbReference>
<comment type="caution">
    <text evidence="1">Lacks conserved residue(s) required for the propagation of feature annotation.</text>
</comment>
<dbReference type="WBParaSite" id="SPAL_0001047800.1">
    <property type="protein sequence ID" value="SPAL_0001047800.1"/>
    <property type="gene ID" value="SPAL_0001047800"/>
</dbReference>
<evidence type="ECO:0000259" key="2">
    <source>
        <dbReference type="PROSITE" id="PS51670"/>
    </source>
</evidence>
<dbReference type="Pfam" id="PF01549">
    <property type="entry name" value="ShK"/>
    <property type="match status" value="1"/>
</dbReference>
<proteinExistence type="predicted"/>
<reference evidence="4" key="1">
    <citation type="submission" date="2017-02" db="UniProtKB">
        <authorList>
            <consortium name="WormBaseParasite"/>
        </authorList>
    </citation>
    <scope>IDENTIFICATION</scope>
</reference>